<dbReference type="Proteomes" id="UP001159363">
    <property type="component" value="Chromosome 1"/>
</dbReference>
<dbReference type="EC" id="3.1.3.48" evidence="2"/>
<dbReference type="Pfam" id="PF00102">
    <property type="entry name" value="Y_phosphatase"/>
    <property type="match status" value="1"/>
</dbReference>
<organism evidence="6 7">
    <name type="scientific">Dryococelus australis</name>
    <dbReference type="NCBI Taxonomy" id="614101"/>
    <lineage>
        <taxon>Eukaryota</taxon>
        <taxon>Metazoa</taxon>
        <taxon>Ecdysozoa</taxon>
        <taxon>Arthropoda</taxon>
        <taxon>Hexapoda</taxon>
        <taxon>Insecta</taxon>
        <taxon>Pterygota</taxon>
        <taxon>Neoptera</taxon>
        <taxon>Polyneoptera</taxon>
        <taxon>Phasmatodea</taxon>
        <taxon>Verophasmatodea</taxon>
        <taxon>Anareolatae</taxon>
        <taxon>Phasmatidae</taxon>
        <taxon>Eurycanthinae</taxon>
        <taxon>Dryococelus</taxon>
    </lineage>
</organism>
<dbReference type="InterPro" id="IPR029021">
    <property type="entry name" value="Prot-tyrosine_phosphatase-like"/>
</dbReference>
<feature type="domain" description="Tyrosine-protein phosphatase" evidence="5">
    <location>
        <begin position="53"/>
        <end position="222"/>
    </location>
</feature>
<evidence type="ECO:0000256" key="4">
    <source>
        <dbReference type="ARBA" id="ARBA00022912"/>
    </source>
</evidence>
<dbReference type="InterPro" id="IPR050348">
    <property type="entry name" value="Protein-Tyr_Phosphatase"/>
</dbReference>
<protein>
    <recommendedName>
        <fullName evidence="2">protein-tyrosine-phosphatase</fullName>
        <ecNumber evidence="2">3.1.3.48</ecNumber>
    </recommendedName>
</protein>
<keyword evidence="7" id="KW-1185">Reference proteome</keyword>
<dbReference type="EMBL" id="JARBHB010000001">
    <property type="protein sequence ID" value="KAJ8896269.1"/>
    <property type="molecule type" value="Genomic_DNA"/>
</dbReference>
<evidence type="ECO:0000313" key="7">
    <source>
        <dbReference type="Proteomes" id="UP001159363"/>
    </source>
</evidence>
<evidence type="ECO:0000256" key="2">
    <source>
        <dbReference type="ARBA" id="ARBA00013064"/>
    </source>
</evidence>
<sequence length="222" mass="26611">MNTFFRDLTYTYFIKLVEKNDFIEIVQQDHKQILREEVNSKTLQITLTEDFYRYQNRVCFDYSRVILPVEKRYGNYINANYVNGYEYDKKYICTQAPLKHTCYDFWRMGWMNDTQIIVMLCQKIEDKKEKCYAYWRDTEGSAVEFNKFTITTTKIEYYASYVKTTLLMTDGTSASQEITHFGFTQWPDFGTPTDTEDFLNFMLAVRQNQEEVIKQLIHCGQT</sequence>
<comment type="caution">
    <text evidence="6">The sequence shown here is derived from an EMBL/GenBank/DDBJ whole genome shotgun (WGS) entry which is preliminary data.</text>
</comment>
<dbReference type="PRINTS" id="PR00700">
    <property type="entry name" value="PRTYPHPHTASE"/>
</dbReference>
<dbReference type="CDD" id="cd00047">
    <property type="entry name" value="PTPc"/>
    <property type="match status" value="1"/>
</dbReference>
<evidence type="ECO:0000259" key="5">
    <source>
        <dbReference type="PROSITE" id="PS50055"/>
    </source>
</evidence>
<gene>
    <name evidence="6" type="ORF">PR048_001613</name>
</gene>
<dbReference type="PANTHER" id="PTHR19134">
    <property type="entry name" value="RECEPTOR-TYPE TYROSINE-PROTEIN PHOSPHATASE"/>
    <property type="match status" value="1"/>
</dbReference>
<keyword evidence="3" id="KW-0378">Hydrolase</keyword>
<evidence type="ECO:0000313" key="6">
    <source>
        <dbReference type="EMBL" id="KAJ8896269.1"/>
    </source>
</evidence>
<dbReference type="Gene3D" id="3.90.190.10">
    <property type="entry name" value="Protein tyrosine phosphatase superfamily"/>
    <property type="match status" value="1"/>
</dbReference>
<reference evidence="6 7" key="1">
    <citation type="submission" date="2023-02" db="EMBL/GenBank/DDBJ databases">
        <title>LHISI_Scaffold_Assembly.</title>
        <authorList>
            <person name="Stuart O.P."/>
            <person name="Cleave R."/>
            <person name="Magrath M.J.L."/>
            <person name="Mikheyev A.S."/>
        </authorList>
    </citation>
    <scope>NUCLEOTIDE SEQUENCE [LARGE SCALE GENOMIC DNA]</scope>
    <source>
        <strain evidence="6">Daus_M_001</strain>
        <tissue evidence="6">Leg muscle</tissue>
    </source>
</reference>
<dbReference type="InterPro" id="IPR000242">
    <property type="entry name" value="PTP_cat"/>
</dbReference>
<keyword evidence="4" id="KW-0904">Protein phosphatase</keyword>
<accession>A0ABQ9IHS3</accession>
<evidence type="ECO:0000256" key="1">
    <source>
        <dbReference type="ARBA" id="ARBA00009580"/>
    </source>
</evidence>
<name>A0ABQ9IHS3_9NEOP</name>
<dbReference type="SMART" id="SM00194">
    <property type="entry name" value="PTPc"/>
    <property type="match status" value="1"/>
</dbReference>
<dbReference type="PANTHER" id="PTHR19134:SF562">
    <property type="entry name" value="PROTEIN-TYROSINE-PHOSPHATASE"/>
    <property type="match status" value="1"/>
</dbReference>
<proteinExistence type="inferred from homology"/>
<dbReference type="PROSITE" id="PS50055">
    <property type="entry name" value="TYR_PHOSPHATASE_PTP"/>
    <property type="match status" value="1"/>
</dbReference>
<dbReference type="SUPFAM" id="SSF52799">
    <property type="entry name" value="(Phosphotyrosine protein) phosphatases II"/>
    <property type="match status" value="1"/>
</dbReference>
<comment type="similarity">
    <text evidence="1">Belongs to the protein-tyrosine phosphatase family.</text>
</comment>
<evidence type="ECO:0000256" key="3">
    <source>
        <dbReference type="ARBA" id="ARBA00022801"/>
    </source>
</evidence>